<reference evidence="15" key="1">
    <citation type="submission" date="2016-11" db="EMBL/GenBank/DDBJ databases">
        <title>Complete genome sequence of Virgibacillus pantothenticus 21D, a halophilic bacterium isolated from the deep hypersaline anoxic basin Discovery in the Mediterranean Sea.</title>
        <authorList>
            <person name="Zeaiter Z."/>
            <person name="Booth J.M."/>
            <person name="Prosdocimi E.M."/>
            <person name="Mapelli F."/>
            <person name="Fusi M."/>
            <person name="Daffonchio D."/>
            <person name="Borin S."/>
            <person name="Crotti E."/>
        </authorList>
    </citation>
    <scope>NUCLEOTIDE SEQUENCE [LARGE SCALE GENOMIC DNA]</scope>
    <source>
        <strain evidence="15">21D</strain>
    </source>
</reference>
<dbReference type="InterPro" id="IPR040690">
    <property type="entry name" value="FtsX_ECD"/>
</dbReference>
<dbReference type="KEGG" id="vpn:A21D_00155"/>
<dbReference type="PANTHER" id="PTHR47755">
    <property type="entry name" value="CELL DIVISION PROTEIN FTSX"/>
    <property type="match status" value="1"/>
</dbReference>
<keyword evidence="8 10" id="KW-0472">Membrane</keyword>
<dbReference type="PANTHER" id="PTHR47755:SF1">
    <property type="entry name" value="CELL DIVISION PROTEIN FTSX"/>
    <property type="match status" value="1"/>
</dbReference>
<comment type="subcellular location">
    <subcellularLocation>
        <location evidence="1">Cell membrane</location>
        <topology evidence="1">Multi-pass membrane protein</topology>
    </subcellularLocation>
</comment>
<comment type="function">
    <text evidence="10">Part of the ABC transporter FtsEX involved in asymmetric cellular division facilitating the initiation of sporulation.</text>
</comment>
<dbReference type="EMBL" id="CP018622">
    <property type="protein sequence ID" value="AUJ23269.1"/>
    <property type="molecule type" value="Genomic_DNA"/>
</dbReference>
<feature type="domain" description="FtsX extracellular" evidence="13">
    <location>
        <begin position="70"/>
        <end position="163"/>
    </location>
</feature>
<keyword evidence="6 11" id="KW-0812">Transmembrane</keyword>
<comment type="similarity">
    <text evidence="2 10">Belongs to the ABC-4 integral membrane protein family. FtsX subfamily.</text>
</comment>
<dbReference type="InterPro" id="IPR003838">
    <property type="entry name" value="ABC3_permease_C"/>
</dbReference>
<keyword evidence="9 10" id="KW-0131">Cell cycle</keyword>
<gene>
    <name evidence="14" type="primary">ftsX</name>
    <name evidence="14" type="ORF">A21D_00155</name>
</gene>
<dbReference type="STRING" id="302167.GCA_900166595_03008"/>
<protein>
    <recommendedName>
        <fullName evidence="3 10">Cell division protein FtsX</fullName>
    </recommendedName>
</protein>
<keyword evidence="7 11" id="KW-1133">Transmembrane helix</keyword>
<dbReference type="GO" id="GO:0005886">
    <property type="term" value="C:plasma membrane"/>
    <property type="evidence" value="ECO:0007669"/>
    <property type="project" value="UniProtKB-SubCell"/>
</dbReference>
<dbReference type="NCBIfam" id="NF038347">
    <property type="entry name" value="FtsX_Gpos"/>
    <property type="match status" value="1"/>
</dbReference>
<feature type="transmembrane region" description="Helical" evidence="11">
    <location>
        <begin position="32"/>
        <end position="57"/>
    </location>
</feature>
<evidence type="ECO:0000259" key="13">
    <source>
        <dbReference type="Pfam" id="PF18075"/>
    </source>
</evidence>
<dbReference type="Pfam" id="PF18075">
    <property type="entry name" value="FtsX_ECD"/>
    <property type="match status" value="1"/>
</dbReference>
<sequence>MLEMNIEVNTAMKVRILMRHIREGFKNIRRNGWMTMASIAAVTTTLILVAAFLALMLNLNEMADNIERDVQLDVMIEQTASQEDIQALGESINKLENIDSAVFSSKDDELNKLIKSMGEDGQAWEMFEQDNPLNHVYIVKAKQPEDTSAIAEEIKQMSAVEDVVYGQEVVEKLFDFNKYARTIGLVLIIGLVFTAIFLISNTIKITIMARSKEIGIMKLVGATNGFIRWPFFVEGLLLGVMGSIIPIIIVLTGYYYVEDILSKQTTYNFIELLPYTPFAFQLSGIILAIGAAIGVWGSVMSVRKFLKV</sequence>
<feature type="transmembrane region" description="Helical" evidence="11">
    <location>
        <begin position="277"/>
        <end position="299"/>
    </location>
</feature>
<evidence type="ECO:0000256" key="4">
    <source>
        <dbReference type="ARBA" id="ARBA00022475"/>
    </source>
</evidence>
<evidence type="ECO:0000256" key="9">
    <source>
        <dbReference type="ARBA" id="ARBA00023306"/>
    </source>
</evidence>
<keyword evidence="4 10" id="KW-1003">Cell membrane</keyword>
<accession>A0A2K9ITZ6</accession>
<evidence type="ECO:0000256" key="11">
    <source>
        <dbReference type="SAM" id="Phobius"/>
    </source>
</evidence>
<evidence type="ECO:0000256" key="8">
    <source>
        <dbReference type="ARBA" id="ARBA00023136"/>
    </source>
</evidence>
<feature type="transmembrane region" description="Helical" evidence="11">
    <location>
        <begin position="183"/>
        <end position="203"/>
    </location>
</feature>
<feature type="transmembrane region" description="Helical" evidence="11">
    <location>
        <begin position="236"/>
        <end position="257"/>
    </location>
</feature>
<evidence type="ECO:0000256" key="1">
    <source>
        <dbReference type="ARBA" id="ARBA00004651"/>
    </source>
</evidence>
<dbReference type="GO" id="GO:0051301">
    <property type="term" value="P:cell division"/>
    <property type="evidence" value="ECO:0007669"/>
    <property type="project" value="UniProtKB-KW"/>
</dbReference>
<evidence type="ECO:0000256" key="5">
    <source>
        <dbReference type="ARBA" id="ARBA00022618"/>
    </source>
</evidence>
<dbReference type="AlphaFoldDB" id="A0A2K9ITZ6"/>
<evidence type="ECO:0000256" key="6">
    <source>
        <dbReference type="ARBA" id="ARBA00022692"/>
    </source>
</evidence>
<evidence type="ECO:0000256" key="2">
    <source>
        <dbReference type="ARBA" id="ARBA00007379"/>
    </source>
</evidence>
<organism evidence="14 15">
    <name type="scientific">Virgibacillus dokdonensis</name>
    <dbReference type="NCBI Taxonomy" id="302167"/>
    <lineage>
        <taxon>Bacteria</taxon>
        <taxon>Bacillati</taxon>
        <taxon>Bacillota</taxon>
        <taxon>Bacilli</taxon>
        <taxon>Bacillales</taxon>
        <taxon>Bacillaceae</taxon>
        <taxon>Virgibacillus</taxon>
    </lineage>
</organism>
<dbReference type="Gene3D" id="3.30.70.3040">
    <property type="match status" value="1"/>
</dbReference>
<dbReference type="InterPro" id="IPR058204">
    <property type="entry name" value="FtsX_firmicutes-type"/>
</dbReference>
<evidence type="ECO:0000256" key="10">
    <source>
        <dbReference type="PIRNR" id="PIRNR003097"/>
    </source>
</evidence>
<feature type="domain" description="ABC3 transporter permease C-terminal" evidence="12">
    <location>
        <begin position="186"/>
        <end position="305"/>
    </location>
</feature>
<dbReference type="Pfam" id="PF02687">
    <property type="entry name" value="FtsX"/>
    <property type="match status" value="1"/>
</dbReference>
<dbReference type="Proteomes" id="UP000234237">
    <property type="component" value="Chromosome"/>
</dbReference>
<evidence type="ECO:0000259" key="12">
    <source>
        <dbReference type="Pfam" id="PF02687"/>
    </source>
</evidence>
<dbReference type="PIRSF" id="PIRSF003097">
    <property type="entry name" value="FtsX"/>
    <property type="match status" value="1"/>
</dbReference>
<evidence type="ECO:0000256" key="7">
    <source>
        <dbReference type="ARBA" id="ARBA00022989"/>
    </source>
</evidence>
<evidence type="ECO:0000313" key="14">
    <source>
        <dbReference type="EMBL" id="AUJ23269.1"/>
    </source>
</evidence>
<proteinExistence type="inferred from homology"/>
<dbReference type="InterPro" id="IPR004513">
    <property type="entry name" value="FtsX"/>
</dbReference>
<evidence type="ECO:0000256" key="3">
    <source>
        <dbReference type="ARBA" id="ARBA00021907"/>
    </source>
</evidence>
<evidence type="ECO:0000313" key="15">
    <source>
        <dbReference type="Proteomes" id="UP000234237"/>
    </source>
</evidence>
<name>A0A2K9ITZ6_9BACI</name>
<keyword evidence="5 10" id="KW-0132">Cell division</keyword>